<dbReference type="Proteomes" id="UP001279734">
    <property type="component" value="Unassembled WGS sequence"/>
</dbReference>
<keyword evidence="8" id="KW-0406">Ion transport</keyword>
<comment type="subcellular location">
    <subcellularLocation>
        <location evidence="1">Endomembrane system</location>
        <topology evidence="1">Multi-pass membrane protein</topology>
    </subcellularLocation>
</comment>
<dbReference type="Gene3D" id="2.70.150.10">
    <property type="entry name" value="Calcium-transporting ATPase, cytoplasmic transduction domain A"/>
    <property type="match status" value="1"/>
</dbReference>
<dbReference type="PANTHER" id="PTHR31998">
    <property type="entry name" value="K(+)-INSENSITIVE PYROPHOSPHATE-ENERGIZED PROTON PUMP"/>
    <property type="match status" value="1"/>
</dbReference>
<dbReference type="GO" id="GO:0009678">
    <property type="term" value="F:diphosphate hydrolysis-driven proton transmembrane transporter activity"/>
    <property type="evidence" value="ECO:0007669"/>
    <property type="project" value="UniProtKB-EC"/>
</dbReference>
<keyword evidence="5" id="KW-0460">Magnesium</keyword>
<evidence type="ECO:0000256" key="7">
    <source>
        <dbReference type="ARBA" id="ARBA00022989"/>
    </source>
</evidence>
<evidence type="ECO:0000313" key="11">
    <source>
        <dbReference type="EMBL" id="GMH23010.1"/>
    </source>
</evidence>
<keyword evidence="7" id="KW-1133">Transmembrane helix</keyword>
<proteinExistence type="predicted"/>
<accession>A0AAD3Y0H2</accession>
<evidence type="ECO:0000259" key="10">
    <source>
        <dbReference type="Pfam" id="PF00122"/>
    </source>
</evidence>
<evidence type="ECO:0000313" key="12">
    <source>
        <dbReference type="Proteomes" id="UP001279734"/>
    </source>
</evidence>
<evidence type="ECO:0000256" key="4">
    <source>
        <dbReference type="ARBA" id="ARBA00022692"/>
    </source>
</evidence>
<organism evidence="11 12">
    <name type="scientific">Nepenthes gracilis</name>
    <name type="common">Slender pitcher plant</name>
    <dbReference type="NCBI Taxonomy" id="150966"/>
    <lineage>
        <taxon>Eukaryota</taxon>
        <taxon>Viridiplantae</taxon>
        <taxon>Streptophyta</taxon>
        <taxon>Embryophyta</taxon>
        <taxon>Tracheophyta</taxon>
        <taxon>Spermatophyta</taxon>
        <taxon>Magnoliopsida</taxon>
        <taxon>eudicotyledons</taxon>
        <taxon>Gunneridae</taxon>
        <taxon>Pentapetalae</taxon>
        <taxon>Caryophyllales</taxon>
        <taxon>Nepenthaceae</taxon>
        <taxon>Nepenthes</taxon>
    </lineage>
</organism>
<keyword evidence="4" id="KW-0812">Transmembrane</keyword>
<keyword evidence="3" id="KW-0813">Transport</keyword>
<dbReference type="SUPFAM" id="SSF81653">
    <property type="entry name" value="Calcium ATPase, transduction domain A"/>
    <property type="match status" value="1"/>
</dbReference>
<evidence type="ECO:0000256" key="8">
    <source>
        <dbReference type="ARBA" id="ARBA00023065"/>
    </source>
</evidence>
<keyword evidence="6" id="KW-1278">Translocase</keyword>
<protein>
    <recommendedName>
        <fullName evidence="2">H(+)-exporting diphosphatase</fullName>
        <ecNumber evidence="2">7.1.3.1</ecNumber>
    </recommendedName>
</protein>
<sequence length="315" mass="33768">MPVGTPSLELTMWPTFPLALRKAKGDNFQFFSTGGPKGDHLFFLIVKLCYGKLILGSAYKRGFLSFGKHHILSHNFVDFLQQHSRAFDKTYDDLMRAFTECNQFCNLPFGLKSNSWLNSPDTALTPLTFPPSPVKDKIGEGNGGGITRGGRNDLKLGAKGSQYHGEDWGGLFESIPGYGIAGSSVALFGIVGGGIHLKVVDVDATLISRVKGNNPKDHPRNSTIIANNVGGNVGDVGTRFFVGVPEETIPVDENILVGRSVVEKSMLTGESLPILKKKGLGISAILVNWGSLLGEETTTTGSNSTGGRCLQIVEA</sequence>
<dbReference type="EMBL" id="BSYO01000025">
    <property type="protein sequence ID" value="GMH23010.1"/>
    <property type="molecule type" value="Genomic_DNA"/>
</dbReference>
<evidence type="ECO:0000256" key="5">
    <source>
        <dbReference type="ARBA" id="ARBA00022842"/>
    </source>
</evidence>
<evidence type="ECO:0000256" key="2">
    <source>
        <dbReference type="ARBA" id="ARBA00013242"/>
    </source>
</evidence>
<keyword evidence="12" id="KW-1185">Reference proteome</keyword>
<keyword evidence="9" id="KW-0472">Membrane</keyword>
<comment type="caution">
    <text evidence="11">The sequence shown here is derived from an EMBL/GenBank/DDBJ whole genome shotgun (WGS) entry which is preliminary data.</text>
</comment>
<dbReference type="EC" id="7.1.3.1" evidence="2"/>
<dbReference type="InterPro" id="IPR004131">
    <property type="entry name" value="PPase-energised_H-pump"/>
</dbReference>
<reference evidence="11" key="1">
    <citation type="submission" date="2023-05" db="EMBL/GenBank/DDBJ databases">
        <title>Nepenthes gracilis genome sequencing.</title>
        <authorList>
            <person name="Fukushima K."/>
        </authorList>
    </citation>
    <scope>NUCLEOTIDE SEQUENCE</scope>
    <source>
        <strain evidence="11">SING2019-196</strain>
    </source>
</reference>
<feature type="domain" description="P-type ATPase A" evidence="10">
    <location>
        <begin position="245"/>
        <end position="313"/>
    </location>
</feature>
<dbReference type="InterPro" id="IPR008250">
    <property type="entry name" value="ATPase_P-typ_transduc_dom_A_sf"/>
</dbReference>
<evidence type="ECO:0000256" key="3">
    <source>
        <dbReference type="ARBA" id="ARBA00022448"/>
    </source>
</evidence>
<dbReference type="AlphaFoldDB" id="A0AAD3Y0H2"/>
<name>A0AAD3Y0H2_NEPGR</name>
<gene>
    <name evidence="11" type="ORF">Nepgr_024853</name>
</gene>
<dbReference type="GO" id="GO:0012505">
    <property type="term" value="C:endomembrane system"/>
    <property type="evidence" value="ECO:0007669"/>
    <property type="project" value="UniProtKB-SubCell"/>
</dbReference>
<dbReference type="InterPro" id="IPR059000">
    <property type="entry name" value="ATPase_P-type_domA"/>
</dbReference>
<dbReference type="Pfam" id="PF03030">
    <property type="entry name" value="H_PPase"/>
    <property type="match status" value="1"/>
</dbReference>
<dbReference type="GO" id="GO:0004427">
    <property type="term" value="F:inorganic diphosphate phosphatase activity"/>
    <property type="evidence" value="ECO:0007669"/>
    <property type="project" value="InterPro"/>
</dbReference>
<evidence type="ECO:0000256" key="6">
    <source>
        <dbReference type="ARBA" id="ARBA00022967"/>
    </source>
</evidence>
<evidence type="ECO:0000256" key="9">
    <source>
        <dbReference type="ARBA" id="ARBA00023136"/>
    </source>
</evidence>
<dbReference type="Pfam" id="PF00122">
    <property type="entry name" value="E1-E2_ATPase"/>
    <property type="match status" value="1"/>
</dbReference>
<evidence type="ECO:0000256" key="1">
    <source>
        <dbReference type="ARBA" id="ARBA00004127"/>
    </source>
</evidence>
<dbReference type="GO" id="GO:0016020">
    <property type="term" value="C:membrane"/>
    <property type="evidence" value="ECO:0007669"/>
    <property type="project" value="InterPro"/>
</dbReference>